<comment type="caution">
    <text evidence="5">The sequence shown here is derived from an EMBL/GenBank/DDBJ whole genome shotgun (WGS) entry which is preliminary data.</text>
</comment>
<evidence type="ECO:0000259" key="4">
    <source>
        <dbReference type="Pfam" id="PF00452"/>
    </source>
</evidence>
<protein>
    <submittedName>
        <fullName evidence="5">Bcl-2 homologous antagonist killer-like</fullName>
    </submittedName>
</protein>
<dbReference type="GO" id="GO:0001836">
    <property type="term" value="P:release of cytochrome c from mitochondria"/>
    <property type="evidence" value="ECO:0007669"/>
    <property type="project" value="TreeGrafter"/>
</dbReference>
<dbReference type="PANTHER" id="PTHR11256">
    <property type="entry name" value="BCL-2 RELATED"/>
    <property type="match status" value="1"/>
</dbReference>
<evidence type="ECO:0000313" key="6">
    <source>
        <dbReference type="Proteomes" id="UP001152795"/>
    </source>
</evidence>
<feature type="region of interest" description="Disordered" evidence="3">
    <location>
        <begin position="166"/>
        <end position="191"/>
    </location>
</feature>
<dbReference type="Pfam" id="PF00452">
    <property type="entry name" value="Bcl-2"/>
    <property type="match status" value="1"/>
</dbReference>
<keyword evidence="6" id="KW-1185">Reference proteome</keyword>
<feature type="region of interest" description="Disordered" evidence="3">
    <location>
        <begin position="65"/>
        <end position="94"/>
    </location>
</feature>
<dbReference type="EMBL" id="CACRXK020033079">
    <property type="protein sequence ID" value="CAB4043756.1"/>
    <property type="molecule type" value="Genomic_DNA"/>
</dbReference>
<dbReference type="GO" id="GO:0015288">
    <property type="term" value="F:porin activity"/>
    <property type="evidence" value="ECO:0007669"/>
    <property type="project" value="TreeGrafter"/>
</dbReference>
<organism evidence="5 6">
    <name type="scientific">Paramuricea clavata</name>
    <name type="common">Red gorgonian</name>
    <name type="synonym">Violescent sea-whip</name>
    <dbReference type="NCBI Taxonomy" id="317549"/>
    <lineage>
        <taxon>Eukaryota</taxon>
        <taxon>Metazoa</taxon>
        <taxon>Cnidaria</taxon>
        <taxon>Anthozoa</taxon>
        <taxon>Octocorallia</taxon>
        <taxon>Malacalcyonacea</taxon>
        <taxon>Plexauridae</taxon>
        <taxon>Paramuricea</taxon>
    </lineage>
</organism>
<reference evidence="5" key="1">
    <citation type="submission" date="2020-04" db="EMBL/GenBank/DDBJ databases">
        <authorList>
            <person name="Alioto T."/>
            <person name="Alioto T."/>
            <person name="Gomez Garrido J."/>
        </authorList>
    </citation>
    <scope>NUCLEOTIDE SEQUENCE</scope>
    <source>
        <strain evidence="5">A484AB</strain>
    </source>
</reference>
<dbReference type="CDD" id="cd06845">
    <property type="entry name" value="Bcl-2_like"/>
    <property type="match status" value="1"/>
</dbReference>
<dbReference type="GO" id="GO:0097192">
    <property type="term" value="P:extrinsic apoptotic signaling pathway in absence of ligand"/>
    <property type="evidence" value="ECO:0007669"/>
    <property type="project" value="TreeGrafter"/>
</dbReference>
<dbReference type="GO" id="GO:0051400">
    <property type="term" value="F:BH domain binding"/>
    <property type="evidence" value="ECO:0007669"/>
    <property type="project" value="TreeGrafter"/>
</dbReference>
<dbReference type="PANTHER" id="PTHR11256:SF41">
    <property type="entry name" value="BCL-2 HOMOLOGOUS ANTAGONIST_KILLER"/>
    <property type="match status" value="1"/>
</dbReference>
<dbReference type="GO" id="GO:0008630">
    <property type="term" value="P:intrinsic apoptotic signaling pathway in response to DNA damage"/>
    <property type="evidence" value="ECO:0007669"/>
    <property type="project" value="TreeGrafter"/>
</dbReference>
<dbReference type="InterPro" id="IPR036834">
    <property type="entry name" value="Bcl-2-like_sf"/>
</dbReference>
<dbReference type="GO" id="GO:0042981">
    <property type="term" value="P:regulation of apoptotic process"/>
    <property type="evidence" value="ECO:0007669"/>
    <property type="project" value="InterPro"/>
</dbReference>
<feature type="region of interest" description="Disordered" evidence="3">
    <location>
        <begin position="131"/>
        <end position="151"/>
    </location>
</feature>
<name>A0A6S7KD98_PARCT</name>
<comment type="similarity">
    <text evidence="1">Belongs to the Bcl-2 family.</text>
</comment>
<dbReference type="OrthoDB" id="5964182at2759"/>
<feature type="domain" description="Bcl-2 Bcl-2 homology region 1-3" evidence="4">
    <location>
        <begin position="262"/>
        <end position="357"/>
    </location>
</feature>
<proteinExistence type="inferred from homology"/>
<feature type="non-terminal residue" evidence="5">
    <location>
        <position position="1"/>
    </location>
</feature>
<evidence type="ECO:0000256" key="3">
    <source>
        <dbReference type="SAM" id="MobiDB-lite"/>
    </source>
</evidence>
<feature type="compositionally biased region" description="Low complexity" evidence="3">
    <location>
        <begin position="79"/>
        <end position="90"/>
    </location>
</feature>
<feature type="region of interest" description="Disordered" evidence="3">
    <location>
        <begin position="1"/>
        <end position="26"/>
    </location>
</feature>
<dbReference type="InterPro" id="IPR046371">
    <property type="entry name" value="Bcl-2_BH1-3"/>
</dbReference>
<evidence type="ECO:0000313" key="5">
    <source>
        <dbReference type="EMBL" id="CAB4043756.1"/>
    </source>
</evidence>
<dbReference type="PROSITE" id="PS50062">
    <property type="entry name" value="BCL2_FAMILY"/>
    <property type="match status" value="1"/>
</dbReference>
<dbReference type="InterPro" id="IPR002475">
    <property type="entry name" value="Bcl2-like"/>
</dbReference>
<sequence length="357" mass="41120">MAQRNDPIHRRVRSNPSRHNNYYDERPMSLELETDFTNTETKLVVLDFLSSQPIEHLTARNATRRKTVSFDDRHRKSSLGKSSSLGSSDGSSHEAYRSRYAKLAKSGKSLRKQYSLRLKRDLDEYLKLRGKSMDDLSDPPGTPAGSWDEGMGEYQHQRSYTEGETYFRLRSRSPIRAQSQSADSPKPRRKISRELKEGITDFNIESLRHVEVEEVSVLTESMDDNIVRSRRHRPESLELPCHQERRLSPVLSPESQVAVRLEMISQEILTKYPDIFDEQISRVSLQDLTYEKFASVARKVIEKHPGGWTRIALVCYFARELALEDESTDDQLDNLVSFSSKFISETSAEWIASQGGW</sequence>
<dbReference type="Gene3D" id="1.10.437.10">
    <property type="entry name" value="Blc2-like"/>
    <property type="match status" value="1"/>
</dbReference>
<evidence type="ECO:0000256" key="1">
    <source>
        <dbReference type="ARBA" id="ARBA00009458"/>
    </source>
</evidence>
<dbReference type="SUPFAM" id="SSF56854">
    <property type="entry name" value="Bcl-2 inhibitors of programmed cell death"/>
    <property type="match status" value="1"/>
</dbReference>
<gene>
    <name evidence="5" type="ORF">PACLA_8A089905</name>
</gene>
<dbReference type="Proteomes" id="UP001152795">
    <property type="component" value="Unassembled WGS sequence"/>
</dbReference>
<dbReference type="InterPro" id="IPR026298">
    <property type="entry name" value="Bcl-2_fam"/>
</dbReference>
<dbReference type="GO" id="GO:0005741">
    <property type="term" value="C:mitochondrial outer membrane"/>
    <property type="evidence" value="ECO:0007669"/>
    <property type="project" value="TreeGrafter"/>
</dbReference>
<evidence type="ECO:0000256" key="2">
    <source>
        <dbReference type="ARBA" id="ARBA00022703"/>
    </source>
</evidence>
<keyword evidence="2" id="KW-0053">Apoptosis</keyword>
<accession>A0A6S7KD98</accession>
<dbReference type="AlphaFoldDB" id="A0A6S7KD98"/>